<dbReference type="OrthoDB" id="7768882at2"/>
<dbReference type="PANTHER" id="PTHR43537:SF45">
    <property type="entry name" value="GNTR FAMILY REGULATORY PROTEIN"/>
    <property type="match status" value="1"/>
</dbReference>
<dbReference type="RefSeq" id="WP_092423823.1">
    <property type="nucleotide sequence ID" value="NZ_FPCK01000001.1"/>
</dbReference>
<dbReference type="Gene3D" id="1.10.10.10">
    <property type="entry name" value="Winged helix-like DNA-binding domain superfamily/Winged helix DNA-binding domain"/>
    <property type="match status" value="1"/>
</dbReference>
<dbReference type="InterPro" id="IPR000524">
    <property type="entry name" value="Tscrpt_reg_HTH_GntR"/>
</dbReference>
<dbReference type="InterPro" id="IPR011711">
    <property type="entry name" value="GntR_C"/>
</dbReference>
<keyword evidence="6" id="KW-1185">Reference proteome</keyword>
<sequence>MPVSDTTTIEAPAERSSVKSAAYERFRQALFDGRLRPGQFVSQRELVALLGLSIGALRELLPRLQFEGLLVVMPQRGIQITQIDLSMIRQAFQMRMAFEREAVLTAVRKLDDAALDQQENLHRAIMEEVKVNPTPDLFERGQQVDDGFHALLIATTQNDLLTQAYAVNAIRIRLIKLDRVTLSAGVLPAAFADHLAVIAAIRARDAHAAIDAMDRHMMNARERALEL</sequence>
<dbReference type="Gene3D" id="1.20.120.530">
    <property type="entry name" value="GntR ligand-binding domain-like"/>
    <property type="match status" value="1"/>
</dbReference>
<name>A0A1I7N318_9HYPH</name>
<dbReference type="PROSITE" id="PS50949">
    <property type="entry name" value="HTH_GNTR"/>
    <property type="match status" value="1"/>
</dbReference>
<dbReference type="SUPFAM" id="SSF46785">
    <property type="entry name" value="Winged helix' DNA-binding domain"/>
    <property type="match status" value="1"/>
</dbReference>
<gene>
    <name evidence="5" type="ORF">SAMN05216456_0652</name>
</gene>
<dbReference type="PANTHER" id="PTHR43537">
    <property type="entry name" value="TRANSCRIPTIONAL REGULATOR, GNTR FAMILY"/>
    <property type="match status" value="1"/>
</dbReference>
<evidence type="ECO:0000313" key="6">
    <source>
        <dbReference type="Proteomes" id="UP000199074"/>
    </source>
</evidence>
<accession>A0A1I7N318</accession>
<evidence type="ECO:0000313" key="5">
    <source>
        <dbReference type="EMBL" id="SFV29013.1"/>
    </source>
</evidence>
<feature type="domain" description="HTH gntR-type" evidence="4">
    <location>
        <begin position="16"/>
        <end position="83"/>
    </location>
</feature>
<dbReference type="InterPro" id="IPR036388">
    <property type="entry name" value="WH-like_DNA-bd_sf"/>
</dbReference>
<dbReference type="SUPFAM" id="SSF48008">
    <property type="entry name" value="GntR ligand-binding domain-like"/>
    <property type="match status" value="1"/>
</dbReference>
<dbReference type="GO" id="GO:0003700">
    <property type="term" value="F:DNA-binding transcription factor activity"/>
    <property type="evidence" value="ECO:0007669"/>
    <property type="project" value="InterPro"/>
</dbReference>
<keyword evidence="3" id="KW-0804">Transcription</keyword>
<reference evidence="5 6" key="1">
    <citation type="submission" date="2016-10" db="EMBL/GenBank/DDBJ databases">
        <authorList>
            <person name="de Groot N.N."/>
        </authorList>
    </citation>
    <scope>NUCLEOTIDE SEQUENCE [LARGE SCALE GENOMIC DNA]</scope>
    <source>
        <strain evidence="5 6">IPL20</strain>
    </source>
</reference>
<proteinExistence type="predicted"/>
<keyword evidence="1" id="KW-0805">Transcription regulation</keyword>
<organism evidence="5 6">
    <name type="scientific">Devosia crocina</name>
    <dbReference type="NCBI Taxonomy" id="429728"/>
    <lineage>
        <taxon>Bacteria</taxon>
        <taxon>Pseudomonadati</taxon>
        <taxon>Pseudomonadota</taxon>
        <taxon>Alphaproteobacteria</taxon>
        <taxon>Hyphomicrobiales</taxon>
        <taxon>Devosiaceae</taxon>
        <taxon>Devosia</taxon>
    </lineage>
</organism>
<dbReference type="SMART" id="SM00895">
    <property type="entry name" value="FCD"/>
    <property type="match status" value="1"/>
</dbReference>
<keyword evidence="2 5" id="KW-0238">DNA-binding</keyword>
<dbReference type="Pfam" id="PF00392">
    <property type="entry name" value="GntR"/>
    <property type="match status" value="1"/>
</dbReference>
<evidence type="ECO:0000256" key="1">
    <source>
        <dbReference type="ARBA" id="ARBA00023015"/>
    </source>
</evidence>
<dbReference type="InterPro" id="IPR008920">
    <property type="entry name" value="TF_FadR/GntR_C"/>
</dbReference>
<dbReference type="EMBL" id="FPCK01000001">
    <property type="protein sequence ID" value="SFV29013.1"/>
    <property type="molecule type" value="Genomic_DNA"/>
</dbReference>
<evidence type="ECO:0000256" key="2">
    <source>
        <dbReference type="ARBA" id="ARBA00023125"/>
    </source>
</evidence>
<dbReference type="GO" id="GO:0003677">
    <property type="term" value="F:DNA binding"/>
    <property type="evidence" value="ECO:0007669"/>
    <property type="project" value="UniProtKB-KW"/>
</dbReference>
<evidence type="ECO:0000256" key="3">
    <source>
        <dbReference type="ARBA" id="ARBA00023163"/>
    </source>
</evidence>
<dbReference type="Proteomes" id="UP000199074">
    <property type="component" value="Unassembled WGS sequence"/>
</dbReference>
<dbReference type="STRING" id="429728.SAMN05216456_0652"/>
<dbReference type="InterPro" id="IPR036390">
    <property type="entry name" value="WH_DNA-bd_sf"/>
</dbReference>
<dbReference type="Pfam" id="PF07729">
    <property type="entry name" value="FCD"/>
    <property type="match status" value="1"/>
</dbReference>
<evidence type="ECO:0000259" key="4">
    <source>
        <dbReference type="PROSITE" id="PS50949"/>
    </source>
</evidence>
<dbReference type="AlphaFoldDB" id="A0A1I7N318"/>
<protein>
    <submittedName>
        <fullName evidence="5">DNA-binding transcriptional regulator, GntR family</fullName>
    </submittedName>
</protein>
<dbReference type="SMART" id="SM00345">
    <property type="entry name" value="HTH_GNTR"/>
    <property type="match status" value="1"/>
</dbReference>